<accession>A0ABT1L6S2</accession>
<dbReference type="InterPro" id="IPR052342">
    <property type="entry name" value="MCH/BMMD"/>
</dbReference>
<gene>
    <name evidence="2" type="ORF">NK718_00655</name>
</gene>
<dbReference type="PANTHER" id="PTHR43664:SF1">
    <property type="entry name" value="BETA-METHYLMALYL-COA DEHYDRATASE"/>
    <property type="match status" value="1"/>
</dbReference>
<dbReference type="InterPro" id="IPR002539">
    <property type="entry name" value="MaoC-like_dom"/>
</dbReference>
<sequence>MSGFYEELEIGDTAELGAHLFTADEIKAFAASYDPQAFHLDEEAGRRSHFGALCASGWHTAAVWMSKMVEHRKRIEAEREAAGLPPVRLGPSPGFRDLRWLRPVRAGDTVTFRSTVTAKRPVASRPGWGLVSHHNTGVNQVGERVFEFNGSVFWPMKPAD</sequence>
<proteinExistence type="predicted"/>
<reference evidence="2 3" key="1">
    <citation type="submission" date="2022-07" db="EMBL/GenBank/DDBJ databases">
        <authorList>
            <person name="Li W.-J."/>
            <person name="Deng Q.-Q."/>
        </authorList>
    </citation>
    <scope>NUCLEOTIDE SEQUENCE [LARGE SCALE GENOMIC DNA]</scope>
    <source>
        <strain evidence="2 3">SYSU M60028</strain>
    </source>
</reference>
<dbReference type="Proteomes" id="UP001205890">
    <property type="component" value="Unassembled WGS sequence"/>
</dbReference>
<comment type="caution">
    <text evidence="2">The sequence shown here is derived from an EMBL/GenBank/DDBJ whole genome shotgun (WGS) entry which is preliminary data.</text>
</comment>
<dbReference type="Pfam" id="PF01575">
    <property type="entry name" value="MaoC_dehydratas"/>
    <property type="match status" value="1"/>
</dbReference>
<dbReference type="Gene3D" id="3.10.129.10">
    <property type="entry name" value="Hotdog Thioesterase"/>
    <property type="match status" value="1"/>
</dbReference>
<keyword evidence="3" id="KW-1185">Reference proteome</keyword>
<dbReference type="SUPFAM" id="SSF54637">
    <property type="entry name" value="Thioesterase/thiol ester dehydrase-isomerase"/>
    <property type="match status" value="1"/>
</dbReference>
<dbReference type="InterPro" id="IPR029069">
    <property type="entry name" value="HotDog_dom_sf"/>
</dbReference>
<feature type="domain" description="MaoC-like" evidence="1">
    <location>
        <begin position="22"/>
        <end position="123"/>
    </location>
</feature>
<evidence type="ECO:0000313" key="2">
    <source>
        <dbReference type="EMBL" id="MCP8937014.1"/>
    </source>
</evidence>
<dbReference type="RefSeq" id="WP_254737512.1">
    <property type="nucleotide sequence ID" value="NZ_JANCLU010000001.1"/>
</dbReference>
<dbReference type="EMBL" id="JANCLU010000001">
    <property type="protein sequence ID" value="MCP8937014.1"/>
    <property type="molecule type" value="Genomic_DNA"/>
</dbReference>
<dbReference type="CDD" id="cd03454">
    <property type="entry name" value="YdeM"/>
    <property type="match status" value="1"/>
</dbReference>
<organism evidence="2 3">
    <name type="scientific">Alsobacter ponti</name>
    <dbReference type="NCBI Taxonomy" id="2962936"/>
    <lineage>
        <taxon>Bacteria</taxon>
        <taxon>Pseudomonadati</taxon>
        <taxon>Pseudomonadota</taxon>
        <taxon>Alphaproteobacteria</taxon>
        <taxon>Hyphomicrobiales</taxon>
        <taxon>Alsobacteraceae</taxon>
        <taxon>Alsobacter</taxon>
    </lineage>
</organism>
<dbReference type="PANTHER" id="PTHR43664">
    <property type="entry name" value="MONOAMINE OXIDASE-RELATED"/>
    <property type="match status" value="1"/>
</dbReference>
<evidence type="ECO:0000259" key="1">
    <source>
        <dbReference type="Pfam" id="PF01575"/>
    </source>
</evidence>
<name>A0ABT1L6S2_9HYPH</name>
<protein>
    <submittedName>
        <fullName evidence="2">MaoC family dehydratase</fullName>
    </submittedName>
</protein>
<evidence type="ECO:0000313" key="3">
    <source>
        <dbReference type="Proteomes" id="UP001205890"/>
    </source>
</evidence>